<keyword evidence="2" id="KW-1185">Reference proteome</keyword>
<dbReference type="Gene3D" id="3.30.1870.10">
    <property type="entry name" value="EreA-like, domain 2"/>
    <property type="match status" value="1"/>
</dbReference>
<organism evidence="1 2">
    <name type="scientific">Pigmentiphaga aceris</name>
    <dbReference type="NCBI Taxonomy" id="1940612"/>
    <lineage>
        <taxon>Bacteria</taxon>
        <taxon>Pseudomonadati</taxon>
        <taxon>Pseudomonadota</taxon>
        <taxon>Betaproteobacteria</taxon>
        <taxon>Burkholderiales</taxon>
        <taxon>Alcaligenaceae</taxon>
        <taxon>Pigmentiphaga</taxon>
    </lineage>
</organism>
<dbReference type="OrthoDB" id="9810066at2"/>
<dbReference type="Pfam" id="PF05139">
    <property type="entry name" value="Erythro_esteras"/>
    <property type="match status" value="1"/>
</dbReference>
<protein>
    <submittedName>
        <fullName evidence="1">Erythromycin esterase family protein</fullName>
    </submittedName>
</protein>
<sequence>MFLNASTPRRGMCVSRMWAMLLHTYFKPDPDMPVLNSVPSNTRPALNTIAGPLGLKLANECRKGWGQLIWRQRRTSLAFLLATSLLVGMSGLSQAQALSHPSPSTPTHALTTLAASHSTQEWAFVDTLVAGKKLVLLGESGHGVQQSLEARNRLFEYLVQTHGFTTIALETGFEDGMEVNEYVNGARSLDDTLVAKVFSFSAPRSWDANRQLIEWMRQHNARVGPAKAVRFYGIEMLGNARYLNGADRSPARRSADAALAYLHQVDPGAGKAWQQRMEPLLAALVQQRYADISSVDRESMTLALADLVKLFERQKNAWTGLSSFQRFQRAYRNALNARNLDTDLRSNGWWAGADPGNRQRNLDMRDASMADNVKWVLDQEGARGRVLVFSAFKHAVRVPRTSHRASDRGFIPMGQQLHTTFKHNMAIIGMIAAREAREFYTDDGLAAFINAGSADVFAVNFRELAGKPDASNWWQTSCTFGDCQQALTSAADAVIFVKTPQAALSATTGRGN</sequence>
<accession>A0A5C0B2B9</accession>
<dbReference type="SUPFAM" id="SSF159501">
    <property type="entry name" value="EreA/ChaN-like"/>
    <property type="match status" value="1"/>
</dbReference>
<dbReference type="AlphaFoldDB" id="A0A5C0B2B9"/>
<proteinExistence type="predicted"/>
<gene>
    <name evidence="1" type="ORF">FXN63_16805</name>
</gene>
<evidence type="ECO:0000313" key="1">
    <source>
        <dbReference type="EMBL" id="QEI07320.1"/>
    </source>
</evidence>
<dbReference type="GO" id="GO:0046677">
    <property type="term" value="P:response to antibiotic"/>
    <property type="evidence" value="ECO:0007669"/>
    <property type="project" value="InterPro"/>
</dbReference>
<dbReference type="Proteomes" id="UP000325161">
    <property type="component" value="Chromosome"/>
</dbReference>
<evidence type="ECO:0000313" key="2">
    <source>
        <dbReference type="Proteomes" id="UP000325161"/>
    </source>
</evidence>
<name>A0A5C0B2B9_9BURK</name>
<dbReference type="KEGG" id="pacr:FXN63_16805"/>
<dbReference type="InterPro" id="IPR007815">
    <property type="entry name" value="Emycin_Estase"/>
</dbReference>
<dbReference type="EMBL" id="CP043046">
    <property type="protein sequence ID" value="QEI07320.1"/>
    <property type="molecule type" value="Genomic_DNA"/>
</dbReference>
<dbReference type="CDD" id="cd14728">
    <property type="entry name" value="Ere-like"/>
    <property type="match status" value="1"/>
</dbReference>
<dbReference type="Gene3D" id="1.20.1440.30">
    <property type="entry name" value="Biosynthetic Protein domain"/>
    <property type="match status" value="1"/>
</dbReference>
<dbReference type="InterPro" id="IPR052036">
    <property type="entry name" value="Hydrolase/PRTase-associated"/>
</dbReference>
<dbReference type="PANTHER" id="PTHR31299">
    <property type="entry name" value="ESTERASE, PUTATIVE (AFU_ORTHOLOGUE AFUA_1G05850)-RELATED"/>
    <property type="match status" value="1"/>
</dbReference>
<dbReference type="PANTHER" id="PTHR31299:SF0">
    <property type="entry name" value="ESTERASE, PUTATIVE (AFU_ORTHOLOGUE AFUA_1G05850)-RELATED"/>
    <property type="match status" value="1"/>
</dbReference>
<reference evidence="1 2" key="1">
    <citation type="submission" date="2019-08" db="EMBL/GenBank/DDBJ databases">
        <title>Amphibian skin-associated Pigmentiphaga: genome sequence and occurrence across geography and hosts.</title>
        <authorList>
            <person name="Bletz M.C."/>
            <person name="Bunk B."/>
            <person name="Sproeer C."/>
            <person name="Biwer P."/>
            <person name="Reiter S."/>
            <person name="Rabemananjara F.C.E."/>
            <person name="Schulz S."/>
            <person name="Overmann J."/>
            <person name="Vences M."/>
        </authorList>
    </citation>
    <scope>NUCLEOTIDE SEQUENCE [LARGE SCALE GENOMIC DNA]</scope>
    <source>
        <strain evidence="1 2">Mada1488</strain>
    </source>
</reference>